<dbReference type="SUPFAM" id="SSF51905">
    <property type="entry name" value="FAD/NAD(P)-binding domain"/>
    <property type="match status" value="1"/>
</dbReference>
<feature type="domain" description="FAD-binding" evidence="1">
    <location>
        <begin position="22"/>
        <end position="183"/>
    </location>
</feature>
<dbReference type="AlphaFoldDB" id="K0JXZ6"/>
<proteinExistence type="predicted"/>
<evidence type="ECO:0000313" key="2">
    <source>
        <dbReference type="EMBL" id="CCH30197.1"/>
    </source>
</evidence>
<dbReference type="Gene3D" id="3.30.9.10">
    <property type="entry name" value="D-Amino Acid Oxidase, subunit A, domain 2"/>
    <property type="match status" value="1"/>
</dbReference>
<dbReference type="eggNOG" id="COG0654">
    <property type="taxonomic scope" value="Bacteria"/>
</dbReference>
<sequence length="424" mass="46327">MTHPVSWSYAGGMTSSADTPKALVVGLGISGISAAIALRKAGWTPVVIEKAPGRRRGGYFIGLFGVGRNAAHRLGISHGLEDRTPANRITYQLDRKGGKRPTTGFSDQPGGPALMVRGDVEQAAFAALDPDIEVRYSTVPVVIHQHARGVAVTTRNAVDGTERTERFELVIGADGLRSTVRKLVFGPDEDYLRRLNYMIAAYQLPGDLPGLAPGEGATLAEPGRSFWLFPFTDQPPAVLFSYRTTNVDAEFAIPAARRIREVYGPEPLGSTLEQAVRFLEDTDQYLFDSVEQVHLDSWHRGRVVLVGDSAWCVTLYAGMGVSNGIAGAELLGTMLTRYPEDPGRALLEWEKTTRPYVEYFQTFASRGRLIFTPANRPEAVLRSAMLRLARSPLAGTVQRLVGVNGKAFTMRNADLEEAARLIKR</sequence>
<dbReference type="Pfam" id="PF01494">
    <property type="entry name" value="FAD_binding_3"/>
    <property type="match status" value="1"/>
</dbReference>
<dbReference type="InterPro" id="IPR002938">
    <property type="entry name" value="FAD-bd"/>
</dbReference>
<reference evidence="2 3" key="1">
    <citation type="journal article" date="2012" name="BMC Genomics">
        <title>Complete genome sequence of Saccharothrix espanaensis DSM 44229T and comparison to the other completely sequenced Pseudonocardiaceae.</title>
        <authorList>
            <person name="Strobel T."/>
            <person name="Al-Dilaimi A."/>
            <person name="Blom J."/>
            <person name="Gessner A."/>
            <person name="Kalinowski J."/>
            <person name="Luzhetska M."/>
            <person name="Puhler A."/>
            <person name="Szczepanowski R."/>
            <person name="Bechthold A."/>
            <person name="Ruckert C."/>
        </authorList>
    </citation>
    <scope>NUCLEOTIDE SEQUENCE [LARGE SCALE GENOMIC DNA]</scope>
    <source>
        <strain evidence="3">ATCC 51144 / DSM 44229 / JCM 9112 / NBRC 15066 / NRRL 15764</strain>
    </source>
</reference>
<dbReference type="Proteomes" id="UP000006281">
    <property type="component" value="Chromosome"/>
</dbReference>
<keyword evidence="3" id="KW-1185">Reference proteome</keyword>
<evidence type="ECO:0000259" key="1">
    <source>
        <dbReference type="Pfam" id="PF01494"/>
    </source>
</evidence>
<dbReference type="PATRIC" id="fig|1179773.3.peg.2880"/>
<evidence type="ECO:0000313" key="3">
    <source>
        <dbReference type="Proteomes" id="UP000006281"/>
    </source>
</evidence>
<dbReference type="InterPro" id="IPR051704">
    <property type="entry name" value="FAD_aromatic-hydroxylase"/>
</dbReference>
<dbReference type="GO" id="GO:0071949">
    <property type="term" value="F:FAD binding"/>
    <property type="evidence" value="ECO:0007669"/>
    <property type="project" value="InterPro"/>
</dbReference>
<name>K0JXZ6_SACES</name>
<dbReference type="PRINTS" id="PR00420">
    <property type="entry name" value="RNGMNOXGNASE"/>
</dbReference>
<accession>K0JXZ6</accession>
<dbReference type="EMBL" id="HE804045">
    <property type="protein sequence ID" value="CCH30197.1"/>
    <property type="molecule type" value="Genomic_DNA"/>
</dbReference>
<dbReference type="KEGG" id="sesp:BN6_28880"/>
<dbReference type="RefSeq" id="WP_015100309.1">
    <property type="nucleotide sequence ID" value="NC_019673.1"/>
</dbReference>
<dbReference type="STRING" id="1179773.BN6_28880"/>
<dbReference type="Gene3D" id="3.50.50.60">
    <property type="entry name" value="FAD/NAD(P)-binding domain"/>
    <property type="match status" value="1"/>
</dbReference>
<dbReference type="PANTHER" id="PTHR46865:SF8">
    <property type="entry name" value="POSSIBLE OXIDOREDUCTASE"/>
    <property type="match status" value="1"/>
</dbReference>
<organism evidence="2 3">
    <name type="scientific">Saccharothrix espanaensis (strain ATCC 51144 / DSM 44229 / JCM 9112 / NBRC 15066 / NRRL 15764)</name>
    <dbReference type="NCBI Taxonomy" id="1179773"/>
    <lineage>
        <taxon>Bacteria</taxon>
        <taxon>Bacillati</taxon>
        <taxon>Actinomycetota</taxon>
        <taxon>Actinomycetes</taxon>
        <taxon>Pseudonocardiales</taxon>
        <taxon>Pseudonocardiaceae</taxon>
        <taxon>Saccharothrix</taxon>
    </lineage>
</organism>
<dbReference type="BioCyc" id="SESP1179773:BN6_RS14040-MONOMER"/>
<dbReference type="PANTHER" id="PTHR46865">
    <property type="entry name" value="OXIDOREDUCTASE-RELATED"/>
    <property type="match status" value="1"/>
</dbReference>
<dbReference type="HOGENOM" id="CLU_009665_1_0_11"/>
<gene>
    <name evidence="2" type="ordered locus">BN6_28880</name>
</gene>
<dbReference type="InterPro" id="IPR036188">
    <property type="entry name" value="FAD/NAD-bd_sf"/>
</dbReference>
<protein>
    <submittedName>
        <fullName evidence="2">FAD dependent oxidoreductase</fullName>
    </submittedName>
</protein>